<feature type="region of interest" description="Disordered" evidence="1">
    <location>
        <begin position="88"/>
        <end position="111"/>
    </location>
</feature>
<dbReference type="Proteomes" id="UP000070700">
    <property type="component" value="Unassembled WGS sequence"/>
</dbReference>
<dbReference type="RefSeq" id="XP_018078532.1">
    <property type="nucleotide sequence ID" value="XM_018205297.1"/>
</dbReference>
<name>A0A194XWR8_MOLSC</name>
<organism evidence="2 3">
    <name type="scientific">Mollisia scopiformis</name>
    <name type="common">Conifer needle endophyte fungus</name>
    <name type="synonym">Phialocephala scopiformis</name>
    <dbReference type="NCBI Taxonomy" id="149040"/>
    <lineage>
        <taxon>Eukaryota</taxon>
        <taxon>Fungi</taxon>
        <taxon>Dikarya</taxon>
        <taxon>Ascomycota</taxon>
        <taxon>Pezizomycotina</taxon>
        <taxon>Leotiomycetes</taxon>
        <taxon>Helotiales</taxon>
        <taxon>Mollisiaceae</taxon>
        <taxon>Mollisia</taxon>
    </lineage>
</organism>
<dbReference type="KEGG" id="psco:LY89DRAFT_13844"/>
<keyword evidence="3" id="KW-1185">Reference proteome</keyword>
<evidence type="ECO:0000313" key="2">
    <source>
        <dbReference type="EMBL" id="KUJ24177.1"/>
    </source>
</evidence>
<gene>
    <name evidence="2" type="ORF">LY89DRAFT_13844</name>
</gene>
<proteinExistence type="predicted"/>
<dbReference type="AlphaFoldDB" id="A0A194XWR8"/>
<evidence type="ECO:0000256" key="1">
    <source>
        <dbReference type="SAM" id="MobiDB-lite"/>
    </source>
</evidence>
<dbReference type="InParanoid" id="A0A194XWR8"/>
<protein>
    <submittedName>
        <fullName evidence="2">Uncharacterized protein</fullName>
    </submittedName>
</protein>
<sequence>MPFLYFDSIRELPVEIVNISALPRPNRPRFRRRNQHLFDHAYFNLSISQRSLIPSPSPPQNDMPDYFSCGLGERILPTFNGRHDSVFSSQQDESAGEQIGISSNRDAPSCHPDMERINLRAMRVRERLTLRLRHRSSSVQIETSIPEQSSTPFASPLPTIHTPRRAYSFSSSESDITARHIEHVENPIPSYVALRNGDTPIATTTTGRLSLEGDRPVMHLVTPEALAGANNPLPQSQLGADDCLNRLPTLLLTGNSTNGGTSQDSGYALLPKAFSSSTAAGKDLEVSENGSDFK</sequence>
<accession>A0A194XWR8</accession>
<reference evidence="2 3" key="1">
    <citation type="submission" date="2015-10" db="EMBL/GenBank/DDBJ databases">
        <title>Full genome of DAOMC 229536 Phialocephala scopiformis, a fungal endophyte of spruce producing the potent anti-insectan compound rugulosin.</title>
        <authorList>
            <consortium name="DOE Joint Genome Institute"/>
            <person name="Walker A.K."/>
            <person name="Frasz S.L."/>
            <person name="Seifert K.A."/>
            <person name="Miller J.D."/>
            <person name="Mondo S.J."/>
            <person name="Labutti K."/>
            <person name="Lipzen A."/>
            <person name="Dockter R."/>
            <person name="Kennedy M."/>
            <person name="Grigoriev I.V."/>
            <person name="Spatafora J.W."/>
        </authorList>
    </citation>
    <scope>NUCLEOTIDE SEQUENCE [LARGE SCALE GENOMIC DNA]</scope>
    <source>
        <strain evidence="2 3">CBS 120377</strain>
    </source>
</reference>
<dbReference type="EMBL" id="KQ947404">
    <property type="protein sequence ID" value="KUJ24177.1"/>
    <property type="molecule type" value="Genomic_DNA"/>
</dbReference>
<evidence type="ECO:0000313" key="3">
    <source>
        <dbReference type="Proteomes" id="UP000070700"/>
    </source>
</evidence>
<dbReference type="GeneID" id="28815023"/>